<protein>
    <submittedName>
        <fullName evidence="2">Uncharacterized protein</fullName>
    </submittedName>
</protein>
<dbReference type="Proteomes" id="UP000018144">
    <property type="component" value="Unassembled WGS sequence"/>
</dbReference>
<organism evidence="2 3">
    <name type="scientific">Pyronema omphalodes (strain CBS 100304)</name>
    <name type="common">Pyronema confluens</name>
    <dbReference type="NCBI Taxonomy" id="1076935"/>
    <lineage>
        <taxon>Eukaryota</taxon>
        <taxon>Fungi</taxon>
        <taxon>Dikarya</taxon>
        <taxon>Ascomycota</taxon>
        <taxon>Pezizomycotina</taxon>
        <taxon>Pezizomycetes</taxon>
        <taxon>Pezizales</taxon>
        <taxon>Pyronemataceae</taxon>
        <taxon>Pyronema</taxon>
    </lineage>
</organism>
<evidence type="ECO:0000313" key="2">
    <source>
        <dbReference type="EMBL" id="CCX10537.1"/>
    </source>
</evidence>
<feature type="region of interest" description="Disordered" evidence="1">
    <location>
        <begin position="86"/>
        <end position="111"/>
    </location>
</feature>
<keyword evidence="3" id="KW-1185">Reference proteome</keyword>
<evidence type="ECO:0000256" key="1">
    <source>
        <dbReference type="SAM" id="MobiDB-lite"/>
    </source>
</evidence>
<dbReference type="EMBL" id="HF935547">
    <property type="protein sequence ID" value="CCX10537.1"/>
    <property type="molecule type" value="Genomic_DNA"/>
</dbReference>
<proteinExistence type="predicted"/>
<feature type="compositionally biased region" description="Basic and acidic residues" evidence="1">
    <location>
        <begin position="86"/>
        <end position="105"/>
    </location>
</feature>
<reference evidence="2 3" key="1">
    <citation type="journal article" date="2013" name="PLoS Genet.">
        <title>The genome and development-dependent transcriptomes of Pyronema confluens: a window into fungal evolution.</title>
        <authorList>
            <person name="Traeger S."/>
            <person name="Altegoer F."/>
            <person name="Freitag M."/>
            <person name="Gabaldon T."/>
            <person name="Kempken F."/>
            <person name="Kumar A."/>
            <person name="Marcet-Houben M."/>
            <person name="Poggeler S."/>
            <person name="Stajich J.E."/>
            <person name="Nowrousian M."/>
        </authorList>
    </citation>
    <scope>NUCLEOTIDE SEQUENCE [LARGE SCALE GENOMIC DNA]</scope>
    <source>
        <strain evidence="3">CBS 100304</strain>
        <tissue evidence="2">Vegetative mycelium</tissue>
    </source>
</reference>
<gene>
    <name evidence="2" type="ORF">PCON_10131</name>
</gene>
<sequence length="111" mass="12801">MTIFNPKFLCGKPKQKKPTELKIRKRVKLVSKLVTAIHTIDVWTNQMAKLKEGKIHDDDMMYSYMTYRGFQGDMWERMGGVWGEKEEKEGMEGTEGKKGCDKYDGCEGVAE</sequence>
<dbReference type="AlphaFoldDB" id="U4L3B1"/>
<accession>U4L3B1</accession>
<name>U4L3B1_PYROM</name>
<evidence type="ECO:0000313" key="3">
    <source>
        <dbReference type="Proteomes" id="UP000018144"/>
    </source>
</evidence>